<dbReference type="InterPro" id="IPR051423">
    <property type="entry name" value="CD225/Dispanin"/>
</dbReference>
<dbReference type="Proteomes" id="UP001589700">
    <property type="component" value="Unassembled WGS sequence"/>
</dbReference>
<dbReference type="Pfam" id="PF04505">
    <property type="entry name" value="CD225"/>
    <property type="match status" value="1"/>
</dbReference>
<keyword evidence="2 5" id="KW-0812">Transmembrane</keyword>
<comment type="caution">
    <text evidence="6">The sequence shown here is derived from an EMBL/GenBank/DDBJ whole genome shotgun (WGS) entry which is preliminary data.</text>
</comment>
<accession>A0ABV5JL52</accession>
<dbReference type="PANTHER" id="PTHR14948">
    <property type="entry name" value="NG5"/>
    <property type="match status" value="1"/>
</dbReference>
<evidence type="ECO:0000256" key="4">
    <source>
        <dbReference type="ARBA" id="ARBA00023136"/>
    </source>
</evidence>
<evidence type="ECO:0000313" key="6">
    <source>
        <dbReference type="EMBL" id="MFB9258450.1"/>
    </source>
</evidence>
<name>A0ABV5JL52_9ACTN</name>
<protein>
    <submittedName>
        <fullName evidence="6">CD225/dispanin family protein</fullName>
    </submittedName>
</protein>
<dbReference type="PANTHER" id="PTHR14948:SF25">
    <property type="entry name" value="DUF4190 DOMAIN-CONTAINING PROTEIN"/>
    <property type="match status" value="1"/>
</dbReference>
<evidence type="ECO:0000256" key="3">
    <source>
        <dbReference type="ARBA" id="ARBA00022989"/>
    </source>
</evidence>
<evidence type="ECO:0000313" key="7">
    <source>
        <dbReference type="Proteomes" id="UP001589700"/>
    </source>
</evidence>
<feature type="transmembrane region" description="Helical" evidence="5">
    <location>
        <begin position="49"/>
        <end position="69"/>
    </location>
</feature>
<dbReference type="EMBL" id="JBHMDY010000001">
    <property type="protein sequence ID" value="MFB9258450.1"/>
    <property type="molecule type" value="Genomic_DNA"/>
</dbReference>
<reference evidence="6 7" key="1">
    <citation type="submission" date="2024-09" db="EMBL/GenBank/DDBJ databases">
        <authorList>
            <person name="Sun Q."/>
            <person name="Mori K."/>
        </authorList>
    </citation>
    <scope>NUCLEOTIDE SEQUENCE [LARGE SCALE GENOMIC DNA]</scope>
    <source>
        <strain evidence="6 7">CCM 7659</strain>
    </source>
</reference>
<gene>
    <name evidence="6" type="ORF">ACFFVD_01375</name>
</gene>
<sequence length="127" mass="12655">MSYPNSGDNPYGDQGGFGAQGGGYGAQGGGFGAQGGGFGAPGPAPDNNMVWAILSTVLCCLPLGIVAIVKAANVNSLWAQGQYAAAQQASDDAKKFAMWGAIAGIVVVVLYVIFIFVIGGAASMSGY</sequence>
<evidence type="ECO:0000256" key="2">
    <source>
        <dbReference type="ARBA" id="ARBA00022692"/>
    </source>
</evidence>
<keyword evidence="3 5" id="KW-1133">Transmembrane helix</keyword>
<dbReference type="RefSeq" id="WP_182632610.1">
    <property type="nucleotide sequence ID" value="NZ_JAALDM010000165.1"/>
</dbReference>
<keyword evidence="7" id="KW-1185">Reference proteome</keyword>
<dbReference type="InterPro" id="IPR007593">
    <property type="entry name" value="CD225/Dispanin_fam"/>
</dbReference>
<comment type="subcellular location">
    <subcellularLocation>
        <location evidence="1">Membrane</location>
    </subcellularLocation>
</comment>
<evidence type="ECO:0000256" key="5">
    <source>
        <dbReference type="SAM" id="Phobius"/>
    </source>
</evidence>
<keyword evidence="4 5" id="KW-0472">Membrane</keyword>
<proteinExistence type="predicted"/>
<organism evidence="6 7">
    <name type="scientific">Dietzia aerolata</name>
    <dbReference type="NCBI Taxonomy" id="595984"/>
    <lineage>
        <taxon>Bacteria</taxon>
        <taxon>Bacillati</taxon>
        <taxon>Actinomycetota</taxon>
        <taxon>Actinomycetes</taxon>
        <taxon>Mycobacteriales</taxon>
        <taxon>Dietziaceae</taxon>
        <taxon>Dietzia</taxon>
    </lineage>
</organism>
<feature type="transmembrane region" description="Helical" evidence="5">
    <location>
        <begin position="96"/>
        <end position="122"/>
    </location>
</feature>
<evidence type="ECO:0000256" key="1">
    <source>
        <dbReference type="ARBA" id="ARBA00004370"/>
    </source>
</evidence>